<protein>
    <submittedName>
        <fullName evidence="5">Lrp/AsnC family transcriptional regulator</fullName>
    </submittedName>
</protein>
<keyword evidence="1" id="KW-0805">Transcription regulation</keyword>
<dbReference type="EMBL" id="DUJN01000007">
    <property type="protein sequence ID" value="HII61511.1"/>
    <property type="molecule type" value="Genomic_DNA"/>
</dbReference>
<dbReference type="InterPro" id="IPR000485">
    <property type="entry name" value="AsnC-type_HTH_dom"/>
</dbReference>
<dbReference type="PANTHER" id="PTHR30154">
    <property type="entry name" value="LEUCINE-RESPONSIVE REGULATORY PROTEIN"/>
    <property type="match status" value="1"/>
</dbReference>
<proteinExistence type="predicted"/>
<dbReference type="SMR" id="A0A832T4V1"/>
<dbReference type="SUPFAM" id="SSF54909">
    <property type="entry name" value="Dimeric alpha+beta barrel"/>
    <property type="match status" value="1"/>
</dbReference>
<gene>
    <name evidence="5" type="ORF">HA331_07200</name>
</gene>
<dbReference type="GeneID" id="1444034"/>
<name>A0A832T4V1_PYRHR</name>
<keyword evidence="3" id="KW-0804">Transcription</keyword>
<dbReference type="PROSITE" id="PS50956">
    <property type="entry name" value="HTH_ASNC_2"/>
    <property type="match status" value="1"/>
</dbReference>
<comment type="caution">
    <text evidence="5">The sequence shown here is derived from an EMBL/GenBank/DDBJ whole genome shotgun (WGS) entry which is preliminary data.</text>
</comment>
<dbReference type="GO" id="GO:0043200">
    <property type="term" value="P:response to amino acid"/>
    <property type="evidence" value="ECO:0007669"/>
    <property type="project" value="TreeGrafter"/>
</dbReference>
<dbReference type="FunFam" id="1.10.10.10:FF:000083">
    <property type="entry name" value="AsnC family transcriptional regulator"/>
    <property type="match status" value="1"/>
</dbReference>
<dbReference type="InterPro" id="IPR011991">
    <property type="entry name" value="ArsR-like_HTH"/>
</dbReference>
<dbReference type="Proteomes" id="UP000617544">
    <property type="component" value="Unassembled WGS sequence"/>
</dbReference>
<dbReference type="GO" id="GO:0043565">
    <property type="term" value="F:sequence-specific DNA binding"/>
    <property type="evidence" value="ECO:0007669"/>
    <property type="project" value="InterPro"/>
</dbReference>
<sequence length="158" mass="17928">MITVPHSRKVELDEIDRAILRLLQEDGRMSYSEISRRINVPESTVRARVNRLVKEGVIRKFAALINPFKAGYEIVAFIAVDAEPAKVKQVVEELAKFPEVDVLGIVTGAHDIFMQVTVKDLQELERFILEKMAKIDGIKSTETSILTSVKKWGYARVF</sequence>
<dbReference type="InterPro" id="IPR036390">
    <property type="entry name" value="WH_DNA-bd_sf"/>
</dbReference>
<dbReference type="Pfam" id="PF01037">
    <property type="entry name" value="AsnC_trans_reg"/>
    <property type="match status" value="1"/>
</dbReference>
<dbReference type="InterPro" id="IPR019887">
    <property type="entry name" value="Tscrpt_reg_AsnC/Lrp_C"/>
</dbReference>
<evidence type="ECO:0000313" key="5">
    <source>
        <dbReference type="EMBL" id="HII61511.1"/>
    </source>
</evidence>
<dbReference type="CDD" id="cd00090">
    <property type="entry name" value="HTH_ARSR"/>
    <property type="match status" value="1"/>
</dbReference>
<evidence type="ECO:0000259" key="4">
    <source>
        <dbReference type="PROSITE" id="PS50956"/>
    </source>
</evidence>
<dbReference type="Pfam" id="PF13412">
    <property type="entry name" value="HTH_24"/>
    <property type="match status" value="1"/>
</dbReference>
<evidence type="ECO:0000313" key="6">
    <source>
        <dbReference type="Proteomes" id="UP000617544"/>
    </source>
</evidence>
<dbReference type="Gene3D" id="1.10.10.10">
    <property type="entry name" value="Winged helix-like DNA-binding domain superfamily/Winged helix DNA-binding domain"/>
    <property type="match status" value="1"/>
</dbReference>
<keyword evidence="2" id="KW-0238">DNA-binding</keyword>
<organism evidence="5 6">
    <name type="scientific">Pyrococcus horikoshii</name>
    <dbReference type="NCBI Taxonomy" id="53953"/>
    <lineage>
        <taxon>Archaea</taxon>
        <taxon>Methanobacteriati</taxon>
        <taxon>Methanobacteriota</taxon>
        <taxon>Thermococci</taxon>
        <taxon>Thermococcales</taxon>
        <taxon>Thermococcaceae</taxon>
        <taxon>Pyrococcus</taxon>
    </lineage>
</organism>
<reference evidence="5" key="1">
    <citation type="journal article" date="2020" name="bioRxiv">
        <title>A rank-normalized archaeal taxonomy based on genome phylogeny resolves widespread incomplete and uneven classifications.</title>
        <authorList>
            <person name="Rinke C."/>
            <person name="Chuvochina M."/>
            <person name="Mussig A.J."/>
            <person name="Chaumeil P.-A."/>
            <person name="Waite D.W."/>
            <person name="Whitman W.B."/>
            <person name="Parks D.H."/>
            <person name="Hugenholtz P."/>
        </authorList>
    </citation>
    <scope>NUCLEOTIDE SEQUENCE</scope>
    <source>
        <strain evidence="5">UBA8834</strain>
    </source>
</reference>
<dbReference type="PANTHER" id="PTHR30154:SF34">
    <property type="entry name" value="TRANSCRIPTIONAL REGULATOR AZLB"/>
    <property type="match status" value="1"/>
</dbReference>
<dbReference type="InterPro" id="IPR011008">
    <property type="entry name" value="Dimeric_a/b-barrel"/>
</dbReference>
<dbReference type="OMA" id="KFNIFCK"/>
<feature type="domain" description="HTH asnC-type" evidence="4">
    <location>
        <begin position="12"/>
        <end position="73"/>
    </location>
</feature>
<dbReference type="SUPFAM" id="SSF46785">
    <property type="entry name" value="Winged helix' DNA-binding domain"/>
    <property type="match status" value="1"/>
</dbReference>
<dbReference type="AlphaFoldDB" id="A0A832T4V1"/>
<dbReference type="GO" id="GO:0005829">
    <property type="term" value="C:cytosol"/>
    <property type="evidence" value="ECO:0007669"/>
    <property type="project" value="TreeGrafter"/>
</dbReference>
<accession>A0A832T4V1</accession>
<dbReference type="PRINTS" id="PR00033">
    <property type="entry name" value="HTHASNC"/>
</dbReference>
<dbReference type="SMART" id="SM00344">
    <property type="entry name" value="HTH_ASNC"/>
    <property type="match status" value="1"/>
</dbReference>
<dbReference type="RefSeq" id="WP_010884252.1">
    <property type="nucleotide sequence ID" value="NZ_DUJN01000007.1"/>
</dbReference>
<dbReference type="Gene3D" id="3.30.70.920">
    <property type="match status" value="1"/>
</dbReference>
<evidence type="ECO:0000256" key="2">
    <source>
        <dbReference type="ARBA" id="ARBA00023125"/>
    </source>
</evidence>
<dbReference type="FunFam" id="3.30.70.920:FF:000038">
    <property type="entry name" value="Uncharacterized HTH-type transcriptional regulator PH0140"/>
    <property type="match status" value="1"/>
</dbReference>
<evidence type="ECO:0000256" key="3">
    <source>
        <dbReference type="ARBA" id="ARBA00023163"/>
    </source>
</evidence>
<dbReference type="InterPro" id="IPR019888">
    <property type="entry name" value="Tscrpt_reg_AsnC-like"/>
</dbReference>
<evidence type="ECO:0000256" key="1">
    <source>
        <dbReference type="ARBA" id="ARBA00023015"/>
    </source>
</evidence>
<dbReference type="InterPro" id="IPR036388">
    <property type="entry name" value="WH-like_DNA-bd_sf"/>
</dbReference>